<evidence type="ECO:0000256" key="1">
    <source>
        <dbReference type="ARBA" id="ARBA00006525"/>
    </source>
</evidence>
<accession>A0A1W2ANC7</accession>
<dbReference type="PANTHER" id="PTHR43022:SF1">
    <property type="entry name" value="PROTEIN SMF"/>
    <property type="match status" value="1"/>
</dbReference>
<feature type="domain" description="Smf/DprA SLOG" evidence="2">
    <location>
        <begin position="83"/>
        <end position="296"/>
    </location>
</feature>
<dbReference type="InterPro" id="IPR003488">
    <property type="entry name" value="DprA"/>
</dbReference>
<dbReference type="Proteomes" id="UP000192708">
    <property type="component" value="Unassembled WGS sequence"/>
</dbReference>
<comment type="similarity">
    <text evidence="1">Belongs to the DprA/Smf family.</text>
</comment>
<dbReference type="AlphaFoldDB" id="A0A1W2ANC7"/>
<organism evidence="3 4">
    <name type="scientific">Polynucleobacter kasalickyi</name>
    <dbReference type="NCBI Taxonomy" id="1938817"/>
    <lineage>
        <taxon>Bacteria</taxon>
        <taxon>Pseudomonadati</taxon>
        <taxon>Pseudomonadota</taxon>
        <taxon>Betaproteobacteria</taxon>
        <taxon>Burkholderiales</taxon>
        <taxon>Burkholderiaceae</taxon>
        <taxon>Polynucleobacter</taxon>
    </lineage>
</organism>
<keyword evidence="4" id="KW-1185">Reference proteome</keyword>
<dbReference type="OrthoDB" id="9785707at2"/>
<reference evidence="3 4" key="1">
    <citation type="submission" date="2017-04" db="EMBL/GenBank/DDBJ databases">
        <authorList>
            <person name="Afonso C.L."/>
            <person name="Miller P.J."/>
            <person name="Scott M.A."/>
            <person name="Spackman E."/>
            <person name="Goraichik I."/>
            <person name="Dimitrov K.M."/>
            <person name="Suarez D.L."/>
            <person name="Swayne D.E."/>
        </authorList>
    </citation>
    <scope>NUCLEOTIDE SEQUENCE [LARGE SCALE GENOMIC DNA]</scope>
    <source>
        <strain evidence="3 4">VK13</strain>
    </source>
</reference>
<gene>
    <name evidence="3" type="ORF">SAMN06296008_109100</name>
</gene>
<evidence type="ECO:0000259" key="2">
    <source>
        <dbReference type="Pfam" id="PF02481"/>
    </source>
</evidence>
<evidence type="ECO:0000313" key="3">
    <source>
        <dbReference type="EMBL" id="SMC62196.1"/>
    </source>
</evidence>
<sequence>MTLNFKDPTSIFSKEPINSLDEMAGYEALWTDSKTSFKSLAEKFRKNPHSVPSDFYSKSDLKKISEEVLEKFQNANLLDYKFCLFQTIDYPQKLRDAENPIEFFYYRGNLDFAFSPKSIAVVGSRNVSDDGIKRTKKLVKSLVENGFTIYSGLARGVDTTAHKVAIEFGGKTVAVIGTPITEVYPKENSKLQQQIACDHLLISQVPILRYSRQSIQGNRLFFPERNITMSALTDATVIVEASETSGTLIQARAALKQNRKLFILDNCFKNPNLTWPAKFAERGAIRVRNFDDIITNL</sequence>
<protein>
    <submittedName>
        <fullName evidence="3">DNA processing protein</fullName>
    </submittedName>
</protein>
<dbReference type="GO" id="GO:0009294">
    <property type="term" value="P:DNA-mediated transformation"/>
    <property type="evidence" value="ECO:0007669"/>
    <property type="project" value="InterPro"/>
</dbReference>
<dbReference type="STRING" id="1938817.SAMN06296008_109100"/>
<dbReference type="PANTHER" id="PTHR43022">
    <property type="entry name" value="PROTEIN SMF"/>
    <property type="match status" value="1"/>
</dbReference>
<name>A0A1W2ANC7_9BURK</name>
<dbReference type="EMBL" id="FWXJ01000009">
    <property type="protein sequence ID" value="SMC62196.1"/>
    <property type="molecule type" value="Genomic_DNA"/>
</dbReference>
<dbReference type="SUPFAM" id="SSF102405">
    <property type="entry name" value="MCP/YpsA-like"/>
    <property type="match status" value="1"/>
</dbReference>
<dbReference type="Gene3D" id="3.40.50.450">
    <property type="match status" value="1"/>
</dbReference>
<dbReference type="Pfam" id="PF02481">
    <property type="entry name" value="DNA_processg_A"/>
    <property type="match status" value="1"/>
</dbReference>
<evidence type="ECO:0000313" key="4">
    <source>
        <dbReference type="Proteomes" id="UP000192708"/>
    </source>
</evidence>
<dbReference type="InterPro" id="IPR057666">
    <property type="entry name" value="DrpA_SLOG"/>
</dbReference>
<proteinExistence type="inferred from homology"/>